<gene>
    <name evidence="2" type="ORF">A2042_07350</name>
</gene>
<dbReference type="EMBL" id="MGDB01000123">
    <property type="protein sequence ID" value="OGL39280.1"/>
    <property type="molecule type" value="Genomic_DNA"/>
</dbReference>
<dbReference type="Proteomes" id="UP000178526">
    <property type="component" value="Unassembled WGS sequence"/>
</dbReference>
<dbReference type="InterPro" id="IPR002716">
    <property type="entry name" value="PIN_dom"/>
</dbReference>
<reference evidence="2 3" key="1">
    <citation type="journal article" date="2016" name="Nat. Commun.">
        <title>Thousands of microbial genomes shed light on interconnected biogeochemical processes in an aquifer system.</title>
        <authorList>
            <person name="Anantharaman K."/>
            <person name="Brown C.T."/>
            <person name="Hug L.A."/>
            <person name="Sharon I."/>
            <person name="Castelle C.J."/>
            <person name="Probst A.J."/>
            <person name="Thomas B.C."/>
            <person name="Singh A."/>
            <person name="Wilkins M.J."/>
            <person name="Karaoz U."/>
            <person name="Brodie E.L."/>
            <person name="Williams K.H."/>
            <person name="Hubbard S.S."/>
            <person name="Banfield J.F."/>
        </authorList>
    </citation>
    <scope>NUCLEOTIDE SEQUENCE [LARGE SCALE GENOMIC DNA]</scope>
</reference>
<feature type="domain" description="PIN" evidence="1">
    <location>
        <begin position="13"/>
        <end position="137"/>
    </location>
</feature>
<comment type="caution">
    <text evidence="2">The sequence shown here is derived from an EMBL/GenBank/DDBJ whole genome shotgun (WGS) entry which is preliminary data.</text>
</comment>
<dbReference type="SUPFAM" id="SSF88723">
    <property type="entry name" value="PIN domain-like"/>
    <property type="match status" value="1"/>
</dbReference>
<dbReference type="AlphaFoldDB" id="A0A1F7RD91"/>
<name>A0A1F7RD91_9BACT</name>
<protein>
    <recommendedName>
        <fullName evidence="1">PIN domain-containing protein</fullName>
    </recommendedName>
</protein>
<accession>A0A1F7RD91</accession>
<dbReference type="InterPro" id="IPR029060">
    <property type="entry name" value="PIN-like_dom_sf"/>
</dbReference>
<proteinExistence type="predicted"/>
<dbReference type="Pfam" id="PF01850">
    <property type="entry name" value="PIN"/>
    <property type="match status" value="1"/>
</dbReference>
<evidence type="ECO:0000313" key="3">
    <source>
        <dbReference type="Proteomes" id="UP000178526"/>
    </source>
</evidence>
<dbReference type="Gene3D" id="3.40.50.1010">
    <property type="entry name" value="5'-nuclease"/>
    <property type="match status" value="1"/>
</dbReference>
<organism evidence="2 3">
    <name type="scientific">Candidatus Schekmanbacteria bacterium GWA2_38_11</name>
    <dbReference type="NCBI Taxonomy" id="1817876"/>
    <lineage>
        <taxon>Bacteria</taxon>
        <taxon>Candidatus Schekmaniibacteriota</taxon>
    </lineage>
</organism>
<evidence type="ECO:0000259" key="1">
    <source>
        <dbReference type="Pfam" id="PF01850"/>
    </source>
</evidence>
<sequence length="148" mass="16501">MTFADELSQVSTIFIDTAPVIYYIEAHPQFGPLAKEAFDLFLSGRLNAFSSVITITEVLSKPIEVGDEKLARKFAEFLEHGKNLSLMEISSNIAEKAGRLRGKYSDLRTIDAIQISSAIDAGADIFLTNDKKLKQIKEMKVLVLKDYL</sequence>
<evidence type="ECO:0000313" key="2">
    <source>
        <dbReference type="EMBL" id="OGL39280.1"/>
    </source>
</evidence>